<evidence type="ECO:0000256" key="1">
    <source>
        <dbReference type="SAM" id="MobiDB-lite"/>
    </source>
</evidence>
<dbReference type="Proteomes" id="UP000276215">
    <property type="component" value="Unassembled WGS sequence"/>
</dbReference>
<evidence type="ECO:0000313" key="4">
    <source>
        <dbReference type="Proteomes" id="UP000276215"/>
    </source>
</evidence>
<proteinExistence type="predicted"/>
<evidence type="ECO:0000313" key="3">
    <source>
        <dbReference type="EMBL" id="RPB00516.1"/>
    </source>
</evidence>
<accession>A0A3N4JQB9</accession>
<keyword evidence="2" id="KW-0812">Transmembrane</keyword>
<dbReference type="OrthoDB" id="10469145at2759"/>
<feature type="region of interest" description="Disordered" evidence="1">
    <location>
        <begin position="67"/>
        <end position="88"/>
    </location>
</feature>
<evidence type="ECO:0000256" key="2">
    <source>
        <dbReference type="SAM" id="Phobius"/>
    </source>
</evidence>
<reference evidence="3 4" key="1">
    <citation type="journal article" date="2018" name="Nat. Ecol. Evol.">
        <title>Pezizomycetes genomes reveal the molecular basis of ectomycorrhizal truffle lifestyle.</title>
        <authorList>
            <person name="Murat C."/>
            <person name="Payen T."/>
            <person name="Noel B."/>
            <person name="Kuo A."/>
            <person name="Morin E."/>
            <person name="Chen J."/>
            <person name="Kohler A."/>
            <person name="Krizsan K."/>
            <person name="Balestrini R."/>
            <person name="Da Silva C."/>
            <person name="Montanini B."/>
            <person name="Hainaut M."/>
            <person name="Levati E."/>
            <person name="Barry K.W."/>
            <person name="Belfiori B."/>
            <person name="Cichocki N."/>
            <person name="Clum A."/>
            <person name="Dockter R.B."/>
            <person name="Fauchery L."/>
            <person name="Guy J."/>
            <person name="Iotti M."/>
            <person name="Le Tacon F."/>
            <person name="Lindquist E.A."/>
            <person name="Lipzen A."/>
            <person name="Malagnac F."/>
            <person name="Mello A."/>
            <person name="Molinier V."/>
            <person name="Miyauchi S."/>
            <person name="Poulain J."/>
            <person name="Riccioni C."/>
            <person name="Rubini A."/>
            <person name="Sitrit Y."/>
            <person name="Splivallo R."/>
            <person name="Traeger S."/>
            <person name="Wang M."/>
            <person name="Zifcakova L."/>
            <person name="Wipf D."/>
            <person name="Zambonelli A."/>
            <person name="Paolocci F."/>
            <person name="Nowrousian M."/>
            <person name="Ottonello S."/>
            <person name="Baldrian P."/>
            <person name="Spatafora J.W."/>
            <person name="Henrissat B."/>
            <person name="Nagy L.G."/>
            <person name="Aury J.M."/>
            <person name="Wincker P."/>
            <person name="Grigoriev I.V."/>
            <person name="Bonfante P."/>
            <person name="Martin F.M."/>
        </authorList>
    </citation>
    <scope>NUCLEOTIDE SEQUENCE [LARGE SCALE GENOMIC DNA]</scope>
    <source>
        <strain evidence="3 4">120613-1</strain>
    </source>
</reference>
<feature type="transmembrane region" description="Helical" evidence="2">
    <location>
        <begin position="163"/>
        <end position="185"/>
    </location>
</feature>
<keyword evidence="4" id="KW-1185">Reference proteome</keyword>
<organism evidence="3 4">
    <name type="scientific">Choiromyces venosus 120613-1</name>
    <dbReference type="NCBI Taxonomy" id="1336337"/>
    <lineage>
        <taxon>Eukaryota</taxon>
        <taxon>Fungi</taxon>
        <taxon>Dikarya</taxon>
        <taxon>Ascomycota</taxon>
        <taxon>Pezizomycotina</taxon>
        <taxon>Pezizomycetes</taxon>
        <taxon>Pezizales</taxon>
        <taxon>Tuberaceae</taxon>
        <taxon>Choiromyces</taxon>
    </lineage>
</organism>
<gene>
    <name evidence="3" type="ORF">L873DRAFT_1804925</name>
</gene>
<keyword evidence="2" id="KW-1133">Transmembrane helix</keyword>
<sequence length="235" mass="25082">MGGKHSHTRKPESSVDSGKNRAGTPDAEKHRTVRLITAPVEIIPGEAIAPESVEVIGGNFGPADAPRNISSSLRAHTSSDSGSETSEYRRSVLRKAYDNFRTAAKNCAADNTSASTADVAGDSDNVGACTTSTPSRPGGRHRCHQSSSLVRTSRPISPRAERIGNALALLATALRNLILEAYHAWCDNGIVGLIKTWIILIACILDGILAIVMRVARKAGQVRRVCFRDDKASRS</sequence>
<dbReference type="EMBL" id="ML120379">
    <property type="protein sequence ID" value="RPB00516.1"/>
    <property type="molecule type" value="Genomic_DNA"/>
</dbReference>
<name>A0A3N4JQB9_9PEZI</name>
<keyword evidence="2" id="KW-0472">Membrane</keyword>
<feature type="transmembrane region" description="Helical" evidence="2">
    <location>
        <begin position="197"/>
        <end position="216"/>
    </location>
</feature>
<feature type="region of interest" description="Disordered" evidence="1">
    <location>
        <begin position="111"/>
        <end position="151"/>
    </location>
</feature>
<feature type="region of interest" description="Disordered" evidence="1">
    <location>
        <begin position="1"/>
        <end position="33"/>
    </location>
</feature>
<protein>
    <submittedName>
        <fullName evidence="3">Uncharacterized protein</fullName>
    </submittedName>
</protein>
<dbReference type="AlphaFoldDB" id="A0A3N4JQB9"/>
<feature type="compositionally biased region" description="Polar residues" evidence="1">
    <location>
        <begin position="68"/>
        <end position="85"/>
    </location>
</feature>